<evidence type="ECO:0000313" key="3">
    <source>
        <dbReference type="Proteomes" id="UP000664382"/>
    </source>
</evidence>
<dbReference type="Proteomes" id="UP000664382">
    <property type="component" value="Unassembled WGS sequence"/>
</dbReference>
<reference evidence="2" key="1">
    <citation type="submission" date="2021-03" db="EMBL/GenBank/DDBJ databases">
        <title>Leucobacter chromiisoli sp. nov., isolated from chromium-containing soil of chemical plant.</title>
        <authorList>
            <person name="Xu Z."/>
        </authorList>
    </citation>
    <scope>NUCLEOTIDE SEQUENCE</scope>
    <source>
        <strain evidence="2">S27</strain>
    </source>
</reference>
<accession>A0A939MH71</accession>
<organism evidence="2 3">
    <name type="scientific">Leucobacter weissii</name>
    <dbReference type="NCBI Taxonomy" id="1983706"/>
    <lineage>
        <taxon>Bacteria</taxon>
        <taxon>Bacillati</taxon>
        <taxon>Actinomycetota</taxon>
        <taxon>Actinomycetes</taxon>
        <taxon>Micrococcales</taxon>
        <taxon>Microbacteriaceae</taxon>
        <taxon>Leucobacter</taxon>
    </lineage>
</organism>
<dbReference type="InterPro" id="IPR037523">
    <property type="entry name" value="VOC_core"/>
</dbReference>
<dbReference type="InterPro" id="IPR041581">
    <property type="entry name" value="Glyoxalase_6"/>
</dbReference>
<dbReference type="Pfam" id="PF18029">
    <property type="entry name" value="Glyoxalase_6"/>
    <property type="match status" value="1"/>
</dbReference>
<dbReference type="CDD" id="cd06587">
    <property type="entry name" value="VOC"/>
    <property type="match status" value="1"/>
</dbReference>
<dbReference type="PROSITE" id="PS51819">
    <property type="entry name" value="VOC"/>
    <property type="match status" value="1"/>
</dbReference>
<feature type="domain" description="VOC" evidence="1">
    <location>
        <begin position="3"/>
        <end position="117"/>
    </location>
</feature>
<dbReference type="EMBL" id="JAGDYM010000004">
    <property type="protein sequence ID" value="MBO1900854.1"/>
    <property type="molecule type" value="Genomic_DNA"/>
</dbReference>
<dbReference type="PANTHER" id="PTHR35908:SF1">
    <property type="entry name" value="CONSERVED PROTEIN"/>
    <property type="match status" value="1"/>
</dbReference>
<comment type="caution">
    <text evidence="2">The sequence shown here is derived from an EMBL/GenBank/DDBJ whole genome shotgun (WGS) entry which is preliminary data.</text>
</comment>
<dbReference type="PANTHER" id="PTHR35908">
    <property type="entry name" value="HYPOTHETICAL FUSION PROTEIN"/>
    <property type="match status" value="1"/>
</dbReference>
<gene>
    <name evidence="2" type="ORF">J4H92_02690</name>
</gene>
<name>A0A939MH71_9MICO</name>
<dbReference type="AlphaFoldDB" id="A0A939MH71"/>
<sequence length="118" mass="13036">MIRLGMVTLDTRDPRPIAAWWAERLGGEIVFDADGWFSIVSAPDSAVNLGFQRVGDPTPGKNRMHLDLDRSAGEDRERMVAEWVAAGAVHLGQRGDADFGWDIFQDPDGNQFCIGDPH</sequence>
<proteinExistence type="predicted"/>
<dbReference type="RefSeq" id="WP_208095641.1">
    <property type="nucleotide sequence ID" value="NZ_JAGDYM010000004.1"/>
</dbReference>
<evidence type="ECO:0000313" key="2">
    <source>
        <dbReference type="EMBL" id="MBO1900854.1"/>
    </source>
</evidence>
<dbReference type="SUPFAM" id="SSF54593">
    <property type="entry name" value="Glyoxalase/Bleomycin resistance protein/Dihydroxybiphenyl dioxygenase"/>
    <property type="match status" value="1"/>
</dbReference>
<protein>
    <submittedName>
        <fullName evidence="2">VOC family protein</fullName>
    </submittedName>
</protein>
<keyword evidence="3" id="KW-1185">Reference proteome</keyword>
<evidence type="ECO:0000259" key="1">
    <source>
        <dbReference type="PROSITE" id="PS51819"/>
    </source>
</evidence>
<dbReference type="InterPro" id="IPR029068">
    <property type="entry name" value="Glyas_Bleomycin-R_OHBP_Dase"/>
</dbReference>
<dbReference type="Gene3D" id="3.10.180.10">
    <property type="entry name" value="2,3-Dihydroxybiphenyl 1,2-Dioxygenase, domain 1"/>
    <property type="match status" value="1"/>
</dbReference>